<dbReference type="EMBL" id="FNGM01000018">
    <property type="protein sequence ID" value="SDM77635.1"/>
    <property type="molecule type" value="Genomic_DNA"/>
</dbReference>
<proteinExistence type="inferred from homology"/>
<dbReference type="Gene3D" id="2.30.110.10">
    <property type="entry name" value="Electron Transport, Fmn-binding Protein, Chain A"/>
    <property type="match status" value="1"/>
</dbReference>
<evidence type="ECO:0000259" key="4">
    <source>
        <dbReference type="Pfam" id="PF01613"/>
    </source>
</evidence>
<dbReference type="InterPro" id="IPR012349">
    <property type="entry name" value="Split_barrel_FMN-bd"/>
</dbReference>
<evidence type="ECO:0000313" key="6">
    <source>
        <dbReference type="Proteomes" id="UP000182783"/>
    </source>
</evidence>
<evidence type="ECO:0000256" key="1">
    <source>
        <dbReference type="ARBA" id="ARBA00001917"/>
    </source>
</evidence>
<dbReference type="RefSeq" id="WP_244280989.1">
    <property type="nucleotide sequence ID" value="NZ_CP048429.1"/>
</dbReference>
<sequence length="208" mass="23233">MMKNPFVEPRQAVTIHPKILYYGTPVILLTTLNEDLTVNISPISSSWALGEHIILGLGTGGKALENLQRKPECVINLPDASLWEQVEGLARLTGKNPVPAEKKEAGFIFEKDKFAYSGLTKAESTTVLTARIAECPIQIEARVKHIRIPEDSPHFAIVETQSMQVHVHKELVAGEHHIDPASWNPLIYNFRHYFGLSPELGKSYRSET</sequence>
<comment type="cofactor">
    <cofactor evidence="1">
        <name>FMN</name>
        <dbReference type="ChEBI" id="CHEBI:58210"/>
    </cofactor>
</comment>
<dbReference type="InterPro" id="IPR002563">
    <property type="entry name" value="Flavin_Rdtase-like_dom"/>
</dbReference>
<keyword evidence="2" id="KW-0285">Flavoprotein</keyword>
<evidence type="ECO:0000256" key="3">
    <source>
        <dbReference type="ARBA" id="ARBA00038054"/>
    </source>
</evidence>
<organism evidence="5 6">
    <name type="scientific">Paenibacillus jilunlii</name>
    <dbReference type="NCBI Taxonomy" id="682956"/>
    <lineage>
        <taxon>Bacteria</taxon>
        <taxon>Bacillati</taxon>
        <taxon>Bacillota</taxon>
        <taxon>Bacilli</taxon>
        <taxon>Bacillales</taxon>
        <taxon>Paenibacillaceae</taxon>
        <taxon>Paenibacillus</taxon>
    </lineage>
</organism>
<evidence type="ECO:0000256" key="2">
    <source>
        <dbReference type="ARBA" id="ARBA00022630"/>
    </source>
</evidence>
<dbReference type="InterPro" id="IPR052174">
    <property type="entry name" value="Flavoredoxin"/>
</dbReference>
<dbReference type="AlphaFoldDB" id="A0A1G9W0Q3"/>
<gene>
    <name evidence="5" type="ORF">SAMN05216191_11849</name>
</gene>
<accession>A0A1G9W0Q3</accession>
<dbReference type="PANTHER" id="PTHR43567">
    <property type="entry name" value="FLAVOREDOXIN-RELATED-RELATED"/>
    <property type="match status" value="1"/>
</dbReference>
<evidence type="ECO:0000313" key="5">
    <source>
        <dbReference type="EMBL" id="SDM77635.1"/>
    </source>
</evidence>
<dbReference type="GO" id="GO:0010181">
    <property type="term" value="F:FMN binding"/>
    <property type="evidence" value="ECO:0007669"/>
    <property type="project" value="InterPro"/>
</dbReference>
<name>A0A1G9W0Q3_9BACL</name>
<dbReference type="SUPFAM" id="SSF50475">
    <property type="entry name" value="FMN-binding split barrel"/>
    <property type="match status" value="1"/>
</dbReference>
<reference evidence="5 6" key="1">
    <citation type="submission" date="2016-10" db="EMBL/GenBank/DDBJ databases">
        <authorList>
            <person name="de Groot N.N."/>
        </authorList>
    </citation>
    <scope>NUCLEOTIDE SEQUENCE [LARGE SCALE GENOMIC DNA]</scope>
    <source>
        <strain evidence="5 6">CGMCC 1.10239</strain>
    </source>
</reference>
<feature type="domain" description="Flavin reductase like" evidence="4">
    <location>
        <begin position="22"/>
        <end position="196"/>
    </location>
</feature>
<dbReference type="Pfam" id="PF01613">
    <property type="entry name" value="Flavin_Reduct"/>
    <property type="match status" value="1"/>
</dbReference>
<comment type="similarity">
    <text evidence="3">Belongs to the flavoredoxin family.</text>
</comment>
<dbReference type="Proteomes" id="UP000182783">
    <property type="component" value="Unassembled WGS sequence"/>
</dbReference>
<dbReference type="PANTHER" id="PTHR43567:SF1">
    <property type="entry name" value="FLAVOREDOXIN"/>
    <property type="match status" value="1"/>
</dbReference>
<dbReference type="GO" id="GO:0016646">
    <property type="term" value="F:oxidoreductase activity, acting on the CH-NH group of donors, NAD or NADP as acceptor"/>
    <property type="evidence" value="ECO:0007669"/>
    <property type="project" value="UniProtKB-ARBA"/>
</dbReference>
<protein>
    <submittedName>
        <fullName evidence="5">NADH-FMN oxidoreductase RutF, flavin reductase (DIM6/NTAB) family</fullName>
    </submittedName>
</protein>